<dbReference type="PROSITE" id="PS00211">
    <property type="entry name" value="ABC_TRANSPORTER_1"/>
    <property type="match status" value="1"/>
</dbReference>
<organism evidence="7 8">
    <name type="scientific">Infirmifilum lucidum</name>
    <dbReference type="NCBI Taxonomy" id="2776706"/>
    <lineage>
        <taxon>Archaea</taxon>
        <taxon>Thermoproteota</taxon>
        <taxon>Thermoprotei</taxon>
        <taxon>Thermofilales</taxon>
        <taxon>Thermofilaceae</taxon>
        <taxon>Infirmifilum</taxon>
    </lineage>
</organism>
<dbReference type="PROSITE" id="PS50893">
    <property type="entry name" value="ABC_TRANSPORTER_2"/>
    <property type="match status" value="1"/>
</dbReference>
<accession>A0A7L9FKM8</accession>
<keyword evidence="3" id="KW-0547">Nucleotide-binding</keyword>
<dbReference type="RefSeq" id="WP_192819337.1">
    <property type="nucleotide sequence ID" value="NZ_CP062310.1"/>
</dbReference>
<dbReference type="InParanoid" id="A0A7L9FKM8"/>
<dbReference type="GO" id="GO:0016887">
    <property type="term" value="F:ATP hydrolysis activity"/>
    <property type="evidence" value="ECO:0007669"/>
    <property type="project" value="InterPro"/>
</dbReference>
<dbReference type="Pfam" id="PF00005">
    <property type="entry name" value="ABC_tran"/>
    <property type="match status" value="1"/>
</dbReference>
<dbReference type="InterPro" id="IPR027417">
    <property type="entry name" value="P-loop_NTPase"/>
</dbReference>
<dbReference type="GO" id="GO:0042626">
    <property type="term" value="F:ATPase-coupled transmembrane transporter activity"/>
    <property type="evidence" value="ECO:0007669"/>
    <property type="project" value="TreeGrafter"/>
</dbReference>
<dbReference type="AlphaFoldDB" id="A0A7L9FKM8"/>
<protein>
    <submittedName>
        <fullName evidence="7">ABC transporter ATP-binding protein</fullName>
    </submittedName>
</protein>
<dbReference type="Proteomes" id="UP000594121">
    <property type="component" value="Chromosome"/>
</dbReference>
<dbReference type="GeneID" id="59148744"/>
<dbReference type="InterPro" id="IPR015856">
    <property type="entry name" value="ABC_transpr_CbiO/EcfA_su"/>
</dbReference>
<dbReference type="InterPro" id="IPR003439">
    <property type="entry name" value="ABC_transporter-like_ATP-bd"/>
</dbReference>
<dbReference type="SUPFAM" id="SSF52540">
    <property type="entry name" value="P-loop containing nucleoside triphosphate hydrolases"/>
    <property type="match status" value="1"/>
</dbReference>
<dbReference type="EMBL" id="CP062310">
    <property type="protein sequence ID" value="QOJ79365.1"/>
    <property type="molecule type" value="Genomic_DNA"/>
</dbReference>
<comment type="subcellular location">
    <subcellularLocation>
        <location evidence="1">Cell membrane</location>
    </subcellularLocation>
</comment>
<evidence type="ECO:0000259" key="6">
    <source>
        <dbReference type="PROSITE" id="PS50893"/>
    </source>
</evidence>
<comment type="function">
    <text evidence="5">Probably part of an ABC transporter complex. Responsible for energy coupling to the transport system.</text>
</comment>
<evidence type="ECO:0000313" key="8">
    <source>
        <dbReference type="Proteomes" id="UP000594121"/>
    </source>
</evidence>
<proteinExistence type="predicted"/>
<dbReference type="SMART" id="SM00382">
    <property type="entry name" value="AAA"/>
    <property type="match status" value="1"/>
</dbReference>
<reference evidence="7 8" key="1">
    <citation type="submission" date="2020-10" db="EMBL/GenBank/DDBJ databases">
        <title>Thermofilum lucidum 3507LT sp. nov. a novel member of Thermofilaceae family isolated from Chile hot spring, and proposal of description order Thermofilales.</title>
        <authorList>
            <person name="Zayulina K.S."/>
            <person name="Elcheninov A.G."/>
            <person name="Toshchakov S.V."/>
            <person name="Kublanov I.V."/>
        </authorList>
    </citation>
    <scope>NUCLEOTIDE SEQUENCE [LARGE SCALE GENOMIC DNA]</scope>
    <source>
        <strain evidence="7 8">3507LT</strain>
    </source>
</reference>
<dbReference type="InterPro" id="IPR050095">
    <property type="entry name" value="ECF_ABC_transporter_ATP-bd"/>
</dbReference>
<keyword evidence="8" id="KW-1185">Reference proteome</keyword>
<dbReference type="InterPro" id="IPR017871">
    <property type="entry name" value="ABC_transporter-like_CS"/>
</dbReference>
<sequence length="239" mass="26185">MLTAEGVWVSLPGVGSVLKEVSLEVRAGEITGLLGPNGAGKTTLILAMAGLLKIERGRILLDGRDLYSQLPHARRRIGVVFQDPDDQLFNPTVRDELLFALDQLGLSSKEKEERVARVSAQLGIEDLLERPVHALSFGEKRRVAIASILVYDPEVVLFDEPTANLDARSVKLLLDTICELRRERKAVLVATHDVELVSRVADRVFVLYDGRITWSGSPPIPREILEDASLSNSVGGCAE</sequence>
<dbReference type="GO" id="GO:0043190">
    <property type="term" value="C:ATP-binding cassette (ABC) transporter complex"/>
    <property type="evidence" value="ECO:0007669"/>
    <property type="project" value="TreeGrafter"/>
</dbReference>
<keyword evidence="2" id="KW-0813">Transport</keyword>
<feature type="domain" description="ABC transporter" evidence="6">
    <location>
        <begin position="2"/>
        <end position="234"/>
    </location>
</feature>
<dbReference type="KEGG" id="thel:IG193_02570"/>
<evidence type="ECO:0000256" key="3">
    <source>
        <dbReference type="ARBA" id="ARBA00022741"/>
    </source>
</evidence>
<name>A0A7L9FKM8_9CREN</name>
<evidence type="ECO:0000313" key="7">
    <source>
        <dbReference type="EMBL" id="QOJ79365.1"/>
    </source>
</evidence>
<evidence type="ECO:0000256" key="1">
    <source>
        <dbReference type="ARBA" id="ARBA00004236"/>
    </source>
</evidence>
<evidence type="ECO:0000256" key="2">
    <source>
        <dbReference type="ARBA" id="ARBA00022448"/>
    </source>
</evidence>
<dbReference type="PANTHER" id="PTHR43553">
    <property type="entry name" value="HEAVY METAL TRANSPORTER"/>
    <property type="match status" value="1"/>
</dbReference>
<keyword evidence="4 7" id="KW-0067">ATP-binding</keyword>
<dbReference type="GO" id="GO:0005524">
    <property type="term" value="F:ATP binding"/>
    <property type="evidence" value="ECO:0007669"/>
    <property type="project" value="UniProtKB-KW"/>
</dbReference>
<evidence type="ECO:0000256" key="4">
    <source>
        <dbReference type="ARBA" id="ARBA00022840"/>
    </source>
</evidence>
<evidence type="ECO:0000256" key="5">
    <source>
        <dbReference type="ARBA" id="ARBA00025157"/>
    </source>
</evidence>
<dbReference type="InterPro" id="IPR003593">
    <property type="entry name" value="AAA+_ATPase"/>
</dbReference>
<gene>
    <name evidence="7" type="ORF">IG193_02570</name>
</gene>
<dbReference type="CDD" id="cd03225">
    <property type="entry name" value="ABC_cobalt_CbiO_domain1"/>
    <property type="match status" value="1"/>
</dbReference>
<dbReference type="Gene3D" id="3.40.50.300">
    <property type="entry name" value="P-loop containing nucleotide triphosphate hydrolases"/>
    <property type="match status" value="1"/>
</dbReference>